<keyword evidence="9" id="KW-1185">Reference proteome</keyword>
<comment type="subunit">
    <text evidence="2 5">Homopentamer.</text>
</comment>
<name>A0A2R5EQB7_9BACL</name>
<dbReference type="GO" id="GO:0007155">
    <property type="term" value="P:cell adhesion"/>
    <property type="evidence" value="ECO:0007669"/>
    <property type="project" value="InterPro"/>
</dbReference>
<organism evidence="8 9">
    <name type="scientific">Paenibacillus agaridevorans</name>
    <dbReference type="NCBI Taxonomy" id="171404"/>
    <lineage>
        <taxon>Bacteria</taxon>
        <taxon>Bacillati</taxon>
        <taxon>Bacillota</taxon>
        <taxon>Bacilli</taxon>
        <taxon>Bacillales</taxon>
        <taxon>Paenibacillaceae</taxon>
        <taxon>Paenibacillus</taxon>
    </lineage>
</organism>
<keyword evidence="4 5" id="KW-0975">Bacterial flagellum</keyword>
<comment type="caution">
    <text evidence="8">The sequence shown here is derived from an EMBL/GenBank/DDBJ whole genome shotgun (WGS) entry which is preliminary data.</text>
</comment>
<dbReference type="InterPro" id="IPR040026">
    <property type="entry name" value="FliD"/>
</dbReference>
<evidence type="ECO:0000259" key="6">
    <source>
        <dbReference type="Pfam" id="PF02465"/>
    </source>
</evidence>
<dbReference type="Pfam" id="PF02465">
    <property type="entry name" value="FliD_N"/>
    <property type="match status" value="1"/>
</dbReference>
<comment type="function">
    <text evidence="5">Required for morphogenesis and for the elongation of the flagellar filament by facilitating polymerization of the flagellin monomers at the tip of growing filament. Forms a capping structure, which prevents flagellin subunits (transported through the central channel of the flagellum) from leaking out without polymerization at the distal end.</text>
</comment>
<dbReference type="AlphaFoldDB" id="A0A2R5EQB7"/>
<evidence type="ECO:0000256" key="1">
    <source>
        <dbReference type="ARBA" id="ARBA00009764"/>
    </source>
</evidence>
<comment type="subcellular location">
    <subcellularLocation>
        <location evidence="5">Secreted</location>
    </subcellularLocation>
    <subcellularLocation>
        <location evidence="5">Bacterial flagellum</location>
    </subcellularLocation>
</comment>
<proteinExistence type="inferred from homology"/>
<evidence type="ECO:0000256" key="3">
    <source>
        <dbReference type="ARBA" id="ARBA00023054"/>
    </source>
</evidence>
<protein>
    <recommendedName>
        <fullName evidence="5">Flagellar hook-associated protein 2</fullName>
        <shortName evidence="5">HAP2</shortName>
    </recommendedName>
    <alternativeName>
        <fullName evidence="5">Flagellar cap protein</fullName>
    </alternativeName>
</protein>
<gene>
    <name evidence="8" type="ORF">PAT3040_01746</name>
</gene>
<dbReference type="PANTHER" id="PTHR30288:SF0">
    <property type="entry name" value="FLAGELLAR HOOK-ASSOCIATED PROTEIN 2"/>
    <property type="match status" value="1"/>
</dbReference>
<dbReference type="InterPro" id="IPR010810">
    <property type="entry name" value="Flagellin_hook_IN_motif"/>
</dbReference>
<keyword evidence="3 5" id="KW-0175">Coiled coil</keyword>
<reference evidence="8 9" key="1">
    <citation type="submission" date="2017-08" db="EMBL/GenBank/DDBJ databases">
        <title>Substantial Increase in Enzyme Production by Combined Drug-Resistance Mutations in Paenibacillus agaridevorans.</title>
        <authorList>
            <person name="Tanaka Y."/>
            <person name="Funane K."/>
            <person name="Hosaka T."/>
            <person name="Shiwa Y."/>
            <person name="Fujita N."/>
            <person name="Miyazaki T."/>
            <person name="Yoshikawa H."/>
            <person name="Murakami K."/>
            <person name="Kasahara K."/>
            <person name="Inaoka T."/>
            <person name="Hiraga Y."/>
            <person name="Ochi K."/>
        </authorList>
    </citation>
    <scope>NUCLEOTIDE SEQUENCE [LARGE SCALE GENOMIC DNA]</scope>
    <source>
        <strain evidence="8 9">T-3040</strain>
    </source>
</reference>
<evidence type="ECO:0000256" key="2">
    <source>
        <dbReference type="ARBA" id="ARBA00011255"/>
    </source>
</evidence>
<comment type="similarity">
    <text evidence="1 5">Belongs to the FliD family.</text>
</comment>
<accession>A0A2R5EQB7</accession>
<feature type="domain" description="Flagellar hook-associated protein 2 N-terminal" evidence="6">
    <location>
        <begin position="8"/>
        <end position="105"/>
    </location>
</feature>
<evidence type="ECO:0000313" key="9">
    <source>
        <dbReference type="Proteomes" id="UP000245202"/>
    </source>
</evidence>
<dbReference type="RefSeq" id="WP_108992299.1">
    <property type="nucleotide sequence ID" value="NZ_BDQX01000080.1"/>
</dbReference>
<keyword evidence="5" id="KW-0964">Secreted</keyword>
<sequence length="500" mass="54493">MRISGMASGFDIDAMVKQLMESHSAPLNKLKQKTLSINYQQEAFRSVSTMLVDFRNNKLPNLALTSSINAKKAEVTGNTAAISAKANAKASNSILNVEVQELATASTLKFKVNNPDNKDLATATLADLGWTNATGKLKIGTTDINYASTDTLESLVKKINSNKDANVTALYNSNGEISITSKTTGKVNIKLDGDFTVSGNIIYNSLTDYKEGLNGKAIVNGITMETANNKLEVNGVEIVLKQQSLGNGISTIGVTTDSSKILDNIKSFIADYNKVLETMNGKLGEARYRGYDPLTDEQRQELTDKQAEMWDEKARSGLLRNDSILSQTVSSLRTAIISNFGDINNKFNIQSIGITTGKWHEGGKLVIEDEQKLLNAIEADPEKVMQLFTARSDNPPAAGFNQANNPESGIFTRISSILMESLKSMSNKAGTSQVSTSLTDTFLVNSLLSTQKREVEDKITSLNRRLTALETQYFKQFTAMESAINRYNSQASSLFSFANG</sequence>
<dbReference type="PANTHER" id="PTHR30288">
    <property type="entry name" value="FLAGELLAR CAP/ASSEMBLY PROTEIN FLID"/>
    <property type="match status" value="1"/>
</dbReference>
<dbReference type="Pfam" id="PF07195">
    <property type="entry name" value="FliD_C"/>
    <property type="match status" value="1"/>
</dbReference>
<feature type="coiled-coil region" evidence="5">
    <location>
        <begin position="445"/>
        <end position="472"/>
    </location>
</feature>
<evidence type="ECO:0000256" key="4">
    <source>
        <dbReference type="ARBA" id="ARBA00023143"/>
    </source>
</evidence>
<evidence type="ECO:0000259" key="7">
    <source>
        <dbReference type="Pfam" id="PF07195"/>
    </source>
</evidence>
<dbReference type="EMBL" id="BDQX01000080">
    <property type="protein sequence ID" value="GBG07198.1"/>
    <property type="molecule type" value="Genomic_DNA"/>
</dbReference>
<dbReference type="Proteomes" id="UP000245202">
    <property type="component" value="Unassembled WGS sequence"/>
</dbReference>
<evidence type="ECO:0000313" key="8">
    <source>
        <dbReference type="EMBL" id="GBG07198.1"/>
    </source>
</evidence>
<feature type="domain" description="Flagellar hook-associated protein 2 C-terminal" evidence="7">
    <location>
        <begin position="214"/>
        <end position="489"/>
    </location>
</feature>
<dbReference type="GO" id="GO:0005576">
    <property type="term" value="C:extracellular region"/>
    <property type="evidence" value="ECO:0007669"/>
    <property type="project" value="UniProtKB-SubCell"/>
</dbReference>
<dbReference type="GO" id="GO:0071973">
    <property type="term" value="P:bacterial-type flagellum-dependent cell motility"/>
    <property type="evidence" value="ECO:0007669"/>
    <property type="project" value="TreeGrafter"/>
</dbReference>
<dbReference type="Pfam" id="PF07196">
    <property type="entry name" value="Flagellin_IN"/>
    <property type="match status" value="1"/>
</dbReference>
<dbReference type="GO" id="GO:0009424">
    <property type="term" value="C:bacterial-type flagellum hook"/>
    <property type="evidence" value="ECO:0007669"/>
    <property type="project" value="UniProtKB-UniRule"/>
</dbReference>
<dbReference type="GO" id="GO:0009421">
    <property type="term" value="C:bacterial-type flagellum filament cap"/>
    <property type="evidence" value="ECO:0007669"/>
    <property type="project" value="InterPro"/>
</dbReference>
<evidence type="ECO:0000256" key="5">
    <source>
        <dbReference type="RuleBase" id="RU362066"/>
    </source>
</evidence>
<dbReference type="InterPro" id="IPR010809">
    <property type="entry name" value="FliD_C"/>
</dbReference>
<dbReference type="InterPro" id="IPR003481">
    <property type="entry name" value="FliD_N"/>
</dbReference>